<dbReference type="EMBL" id="RIBS01000002">
    <property type="protein sequence ID" value="RNF85443.1"/>
    <property type="molecule type" value="Genomic_DNA"/>
</dbReference>
<dbReference type="Gene3D" id="3.30.160.20">
    <property type="match status" value="1"/>
</dbReference>
<proteinExistence type="inferred from homology"/>
<feature type="domain" description="Prokaryotic-type class I peptide chain release factors" evidence="7">
    <location>
        <begin position="245"/>
        <end position="261"/>
    </location>
</feature>
<evidence type="ECO:0000313" key="9">
    <source>
        <dbReference type="Proteomes" id="UP000267049"/>
    </source>
</evidence>
<dbReference type="FunFam" id="3.30.160.20:FF:000010">
    <property type="entry name" value="Peptide chain release factor 2"/>
    <property type="match status" value="1"/>
</dbReference>
<dbReference type="GO" id="GO:0005737">
    <property type="term" value="C:cytoplasm"/>
    <property type="evidence" value="ECO:0007669"/>
    <property type="project" value="UniProtKB-SubCell"/>
</dbReference>
<dbReference type="SMART" id="SM00937">
    <property type="entry name" value="PCRF"/>
    <property type="match status" value="1"/>
</dbReference>
<dbReference type="Pfam" id="PF03462">
    <property type="entry name" value="PCRF"/>
    <property type="match status" value="1"/>
</dbReference>
<comment type="subcellular location">
    <subcellularLocation>
        <location evidence="4">Cytoplasm</location>
    </subcellularLocation>
</comment>
<accession>A0A3M8SXA7</accession>
<dbReference type="Gene3D" id="3.30.70.1660">
    <property type="match status" value="1"/>
</dbReference>
<dbReference type="PROSITE" id="PS00745">
    <property type="entry name" value="RF_PROK_I"/>
    <property type="match status" value="1"/>
</dbReference>
<dbReference type="NCBIfam" id="TIGR00020">
    <property type="entry name" value="prfB"/>
    <property type="match status" value="1"/>
</dbReference>
<comment type="function">
    <text evidence="4">Peptide chain release factor 2 directs the termination of translation in response to the peptide chain termination codons UGA and UAA.</text>
</comment>
<dbReference type="Proteomes" id="UP000267049">
    <property type="component" value="Unassembled WGS sequence"/>
</dbReference>
<keyword evidence="6" id="KW-0175">Coiled coil</keyword>
<dbReference type="PANTHER" id="PTHR43116">
    <property type="entry name" value="PEPTIDE CHAIN RELEASE FACTOR 2"/>
    <property type="match status" value="1"/>
</dbReference>
<dbReference type="SUPFAM" id="SSF75620">
    <property type="entry name" value="Release factor"/>
    <property type="match status" value="1"/>
</dbReference>
<dbReference type="PANTHER" id="PTHR43116:SF3">
    <property type="entry name" value="CLASS I PEPTIDE CHAIN RELEASE FACTOR"/>
    <property type="match status" value="1"/>
</dbReference>
<comment type="caution">
    <text evidence="8">The sequence shown here is derived from an EMBL/GenBank/DDBJ whole genome shotgun (WGS) entry which is preliminary data.</text>
</comment>
<keyword evidence="9" id="KW-1185">Reference proteome</keyword>
<protein>
    <recommendedName>
        <fullName evidence="4 5">Peptide chain release factor 2</fullName>
        <shortName evidence="4">RF-2</shortName>
    </recommendedName>
</protein>
<evidence type="ECO:0000256" key="2">
    <source>
        <dbReference type="ARBA" id="ARBA00022481"/>
    </source>
</evidence>
<sequence length="375" mass="41945">MIELNPVRQRIADLKGRLDALRGYLDYDAKVERLEEVNRELESPDIWNNAERAQALGRERSALEKVVLGIRTLKEGLVGGEELLELAEMEDDESTAQAVVDDLDNYSRDVEKLEFQRMFSGKMDAACAFVDIQAGAGGTEAQDWAEILLRMYLRWAESRGWKTELMEVSGGDVAGIKSATFRVEGDFAYGWLKTETGVHRLVRKSPFDSDNRRHTSFTSVFVSPEVDDNIDITINPADLRTDVYRSSGAGGQHVNKTESAVRITHVPSGIVVACQTGRSQHQNRDTAMKMLAAKLYELEIQKRNAERDAVEATKSDIGWGSQIRNYVLDQSRIKDLRTGIERSDTQKVLDGDLDEFVEASLKSGLEVGSKRLDAV</sequence>
<comment type="PTM">
    <text evidence="4">Methylated by PrmC. Methylation increases the termination efficiency of RF2.</text>
</comment>
<dbReference type="GO" id="GO:0016149">
    <property type="term" value="F:translation release factor activity, codon specific"/>
    <property type="evidence" value="ECO:0007669"/>
    <property type="project" value="UniProtKB-UniRule"/>
</dbReference>
<dbReference type="Gene3D" id="1.20.58.410">
    <property type="entry name" value="Release factor"/>
    <property type="match status" value="1"/>
</dbReference>
<evidence type="ECO:0000256" key="1">
    <source>
        <dbReference type="ARBA" id="ARBA00010835"/>
    </source>
</evidence>
<feature type="modified residue" description="N5-methylglutamine" evidence="4">
    <location>
        <position position="252"/>
    </location>
</feature>
<dbReference type="RefSeq" id="WP_123087226.1">
    <property type="nucleotide sequence ID" value="NZ_RIBS01000002.1"/>
</dbReference>
<evidence type="ECO:0000313" key="8">
    <source>
        <dbReference type="EMBL" id="RNF85443.1"/>
    </source>
</evidence>
<evidence type="ECO:0000259" key="7">
    <source>
        <dbReference type="PROSITE" id="PS00745"/>
    </source>
</evidence>
<keyword evidence="4" id="KW-0963">Cytoplasm</keyword>
<evidence type="ECO:0000256" key="5">
    <source>
        <dbReference type="NCBIfam" id="TIGR00020"/>
    </source>
</evidence>
<organism evidence="8 9">
    <name type="scientific">Montanilutibacter psychrotolerans</name>
    <dbReference type="NCBI Taxonomy" id="1327343"/>
    <lineage>
        <taxon>Bacteria</taxon>
        <taxon>Pseudomonadati</taxon>
        <taxon>Pseudomonadota</taxon>
        <taxon>Gammaproteobacteria</taxon>
        <taxon>Lysobacterales</taxon>
        <taxon>Lysobacteraceae</taxon>
        <taxon>Montanilutibacter</taxon>
    </lineage>
</organism>
<keyword evidence="2 4" id="KW-0488">Methylation</keyword>
<dbReference type="AlphaFoldDB" id="A0A3M8SXA7"/>
<dbReference type="OrthoDB" id="9806673at2"/>
<keyword evidence="3 4" id="KW-0648">Protein biosynthesis</keyword>
<reference evidence="8 9" key="1">
    <citation type="submission" date="2018-11" db="EMBL/GenBank/DDBJ databases">
        <title>Lysobacter cryohumiis sp. nov., isolated from soil in the Tianshan Mountains, Xinjiang, China.</title>
        <authorList>
            <person name="Luo Y."/>
            <person name="Sheng H."/>
        </authorList>
    </citation>
    <scope>NUCLEOTIDE SEQUENCE [LARGE SCALE GENOMIC DNA]</scope>
    <source>
        <strain evidence="8 9">ZS60</strain>
    </source>
</reference>
<evidence type="ECO:0000256" key="3">
    <source>
        <dbReference type="ARBA" id="ARBA00022917"/>
    </source>
</evidence>
<dbReference type="InterPro" id="IPR004374">
    <property type="entry name" value="PrfB"/>
</dbReference>
<evidence type="ECO:0000256" key="4">
    <source>
        <dbReference type="HAMAP-Rule" id="MF_00094"/>
    </source>
</evidence>
<dbReference type="InterPro" id="IPR000352">
    <property type="entry name" value="Pep_chain_release_fac_I"/>
</dbReference>
<dbReference type="HAMAP" id="MF_00094">
    <property type="entry name" value="Rel_fac_2"/>
    <property type="match status" value="1"/>
</dbReference>
<gene>
    <name evidence="4" type="primary">prfB</name>
    <name evidence="8" type="ORF">EER27_06715</name>
</gene>
<dbReference type="InterPro" id="IPR005139">
    <property type="entry name" value="PCRF"/>
</dbReference>
<evidence type="ECO:0000256" key="6">
    <source>
        <dbReference type="SAM" id="Coils"/>
    </source>
</evidence>
<dbReference type="InterPro" id="IPR045853">
    <property type="entry name" value="Pep_chain_release_fac_I_sf"/>
</dbReference>
<name>A0A3M8SXA7_9GAMM</name>
<dbReference type="Pfam" id="PF00472">
    <property type="entry name" value="RF-1"/>
    <property type="match status" value="1"/>
</dbReference>
<comment type="similarity">
    <text evidence="1 4">Belongs to the prokaryotic/mitochondrial release factor family.</text>
</comment>
<feature type="coiled-coil region" evidence="6">
    <location>
        <begin position="288"/>
        <end position="315"/>
    </location>
</feature>